<dbReference type="SFLD" id="SFLDS00003">
    <property type="entry name" value="Haloacid_Dehalogenase"/>
    <property type="match status" value="1"/>
</dbReference>
<dbReference type="InterPro" id="IPR036412">
    <property type="entry name" value="HAD-like_sf"/>
</dbReference>
<dbReference type="PANTHER" id="PTHR43611:SF3">
    <property type="entry name" value="FLAVIN MONONUCLEOTIDE HYDROLASE 1, CHLOROPLATIC"/>
    <property type="match status" value="1"/>
</dbReference>
<dbReference type="EMBL" id="FOSP01000004">
    <property type="protein sequence ID" value="SFK33471.1"/>
    <property type="molecule type" value="Genomic_DNA"/>
</dbReference>
<accession>A0A1I3YQC4</accession>
<dbReference type="Gene3D" id="3.40.50.1000">
    <property type="entry name" value="HAD superfamily/HAD-like"/>
    <property type="match status" value="1"/>
</dbReference>
<evidence type="ECO:0000313" key="1">
    <source>
        <dbReference type="EMBL" id="SFK33471.1"/>
    </source>
</evidence>
<dbReference type="Proteomes" id="UP000199533">
    <property type="component" value="Unassembled WGS sequence"/>
</dbReference>
<dbReference type="GO" id="GO:0016787">
    <property type="term" value="F:hydrolase activity"/>
    <property type="evidence" value="ECO:0007669"/>
    <property type="project" value="UniProtKB-KW"/>
</dbReference>
<dbReference type="SFLD" id="SFLDG01129">
    <property type="entry name" value="C1.5:_HAD__Beta-PGM__Phosphata"/>
    <property type="match status" value="1"/>
</dbReference>
<gene>
    <name evidence="1" type="ORF">SAMN05216302_100481</name>
</gene>
<evidence type="ECO:0000313" key="2">
    <source>
        <dbReference type="Proteomes" id="UP000199533"/>
    </source>
</evidence>
<dbReference type="InterPro" id="IPR006439">
    <property type="entry name" value="HAD-SF_hydro_IA"/>
</dbReference>
<keyword evidence="2" id="KW-1185">Reference proteome</keyword>
<name>A0A1I3YQC4_9PROT</name>
<reference evidence="2" key="1">
    <citation type="submission" date="2016-10" db="EMBL/GenBank/DDBJ databases">
        <authorList>
            <person name="Varghese N."/>
            <person name="Submissions S."/>
        </authorList>
    </citation>
    <scope>NUCLEOTIDE SEQUENCE [LARGE SCALE GENOMIC DNA]</scope>
    <source>
        <strain evidence="2">Nm69</strain>
    </source>
</reference>
<dbReference type="OrthoDB" id="9797415at2"/>
<dbReference type="Pfam" id="PF13419">
    <property type="entry name" value="HAD_2"/>
    <property type="match status" value="1"/>
</dbReference>
<sequence length="226" mass="26694">MRGAPFYLLTINTPNYSITDHLSQVKMVFLFDIGRVLLDFDFEQSLKQLLPPETPGVNERIKCILGKKEILEAGLITSDEYTSWALEVLQNNVTATQFHHAWRSIFTVNKPMWKNVHELAEIGHRLILISNINSIHYPWIITEFPQFSYFEEAILSFKIGYLKPQTEFYQHAISHYNLVPEETIYIDDLPQNITAGRQFQFQCWCYDLYKHSDFEQWLNKTLRVNR</sequence>
<dbReference type="SUPFAM" id="SSF56784">
    <property type="entry name" value="HAD-like"/>
    <property type="match status" value="1"/>
</dbReference>
<dbReference type="PANTHER" id="PTHR43611">
    <property type="entry name" value="ALPHA-D-GLUCOSE 1-PHOSPHATE PHOSPHATASE"/>
    <property type="match status" value="1"/>
</dbReference>
<dbReference type="NCBIfam" id="TIGR01509">
    <property type="entry name" value="HAD-SF-IA-v3"/>
    <property type="match status" value="1"/>
</dbReference>
<dbReference type="InterPro" id="IPR041492">
    <property type="entry name" value="HAD_2"/>
</dbReference>
<protein>
    <submittedName>
        <fullName evidence="1">Putative hydrolase of the HAD superfamily</fullName>
    </submittedName>
</protein>
<dbReference type="RefSeq" id="WP_090697299.1">
    <property type="nucleotide sequence ID" value="NZ_FOSP01000004.1"/>
</dbReference>
<dbReference type="AlphaFoldDB" id="A0A1I3YQC4"/>
<dbReference type="STRING" id="52441.SAMN05216302_100481"/>
<dbReference type="Gene3D" id="1.10.150.240">
    <property type="entry name" value="Putative phosphatase, domain 2"/>
    <property type="match status" value="1"/>
</dbReference>
<dbReference type="InterPro" id="IPR023214">
    <property type="entry name" value="HAD_sf"/>
</dbReference>
<dbReference type="InterPro" id="IPR023198">
    <property type="entry name" value="PGP-like_dom2"/>
</dbReference>
<keyword evidence="1" id="KW-0378">Hydrolase</keyword>
<proteinExistence type="predicted"/>
<organism evidence="1 2">
    <name type="scientific">Nitrosomonas aestuarii</name>
    <dbReference type="NCBI Taxonomy" id="52441"/>
    <lineage>
        <taxon>Bacteria</taxon>
        <taxon>Pseudomonadati</taxon>
        <taxon>Pseudomonadota</taxon>
        <taxon>Betaproteobacteria</taxon>
        <taxon>Nitrosomonadales</taxon>
        <taxon>Nitrosomonadaceae</taxon>
        <taxon>Nitrosomonas</taxon>
    </lineage>
</organism>